<keyword evidence="4" id="KW-1185">Reference proteome</keyword>
<evidence type="ECO:0000313" key="2">
    <source>
        <dbReference type="EMBL" id="CAK9053811.1"/>
    </source>
</evidence>
<evidence type="ECO:0000313" key="4">
    <source>
        <dbReference type="Proteomes" id="UP001642484"/>
    </source>
</evidence>
<dbReference type="Proteomes" id="UP001642484">
    <property type="component" value="Unassembled WGS sequence"/>
</dbReference>
<sequence length="312" mass="33748">MPWRVVQDDPMSAAPEGLADEVGVEANDTRGSGSGSTSSTSSDSSSLSSSSPDSTPSNMEQAEAAEETRPPPPQASRGSKRKDIQLTEAWEAAATGPSVLTELFQWPEHATATLWAQRGEGGTTAAAVAMDNLTKFHSLQLIMTSDFSGMGTAELAVEMALDAAHCNSPAHIFEDLFARLSKKAQDDIALSEKLTADTLVDMKNKDKEVLQLYGDNLLSEYMSAQHDRVCPLPHVELPAATQKAQAKSKFVLSFNEAAVKQRLSKQYKKGMLTTECFNLLPAAKQKRVTAYKISRPSTQQAAVHEGQCCRWL</sequence>
<name>A0ABP0MT24_9DINO</name>
<protein>
    <submittedName>
        <fullName evidence="3">Uncharacterized protein</fullName>
    </submittedName>
</protein>
<dbReference type="EMBL" id="CAXAMN010019180">
    <property type="protein sequence ID" value="CAK9053811.1"/>
    <property type="molecule type" value="Genomic_DNA"/>
</dbReference>
<accession>A0ABP0MT24</accession>
<evidence type="ECO:0000256" key="1">
    <source>
        <dbReference type="SAM" id="MobiDB-lite"/>
    </source>
</evidence>
<organism evidence="3 4">
    <name type="scientific">Durusdinium trenchii</name>
    <dbReference type="NCBI Taxonomy" id="1381693"/>
    <lineage>
        <taxon>Eukaryota</taxon>
        <taxon>Sar</taxon>
        <taxon>Alveolata</taxon>
        <taxon>Dinophyceae</taxon>
        <taxon>Suessiales</taxon>
        <taxon>Symbiodiniaceae</taxon>
        <taxon>Durusdinium</taxon>
    </lineage>
</organism>
<reference evidence="3 4" key="1">
    <citation type="submission" date="2024-02" db="EMBL/GenBank/DDBJ databases">
        <authorList>
            <person name="Chen Y."/>
            <person name="Shah S."/>
            <person name="Dougan E. K."/>
            <person name="Thang M."/>
            <person name="Chan C."/>
        </authorList>
    </citation>
    <scope>NUCLEOTIDE SEQUENCE [LARGE SCALE GENOMIC DNA]</scope>
</reference>
<dbReference type="EMBL" id="CAXAMN010019591">
    <property type="protein sequence ID" value="CAK9054641.1"/>
    <property type="molecule type" value="Genomic_DNA"/>
</dbReference>
<comment type="caution">
    <text evidence="3">The sequence shown here is derived from an EMBL/GenBank/DDBJ whole genome shotgun (WGS) entry which is preliminary data.</text>
</comment>
<feature type="compositionally biased region" description="Low complexity" evidence="1">
    <location>
        <begin position="35"/>
        <end position="62"/>
    </location>
</feature>
<evidence type="ECO:0000313" key="3">
    <source>
        <dbReference type="EMBL" id="CAK9054641.1"/>
    </source>
</evidence>
<gene>
    <name evidence="2" type="ORF">CCMP2556_LOCUS26995</name>
    <name evidence="3" type="ORF">CCMP2556_LOCUS27304</name>
</gene>
<proteinExistence type="predicted"/>
<feature type="region of interest" description="Disordered" evidence="1">
    <location>
        <begin position="1"/>
        <end position="82"/>
    </location>
</feature>